<dbReference type="Gene3D" id="3.40.50.2300">
    <property type="match status" value="1"/>
</dbReference>
<dbReference type="PANTHER" id="PTHR30146">
    <property type="entry name" value="LACI-RELATED TRANSCRIPTIONAL REPRESSOR"/>
    <property type="match status" value="1"/>
</dbReference>
<evidence type="ECO:0000313" key="5">
    <source>
        <dbReference type="EMBL" id="GHO60254.1"/>
    </source>
</evidence>
<keyword evidence="3" id="KW-0804">Transcription</keyword>
<evidence type="ECO:0000259" key="4">
    <source>
        <dbReference type="PROSITE" id="PS50932"/>
    </source>
</evidence>
<evidence type="ECO:0000256" key="1">
    <source>
        <dbReference type="ARBA" id="ARBA00023015"/>
    </source>
</evidence>
<gene>
    <name evidence="5" type="ORF">KSB_87290</name>
</gene>
<keyword evidence="1" id="KW-0805">Transcription regulation</keyword>
<proteinExistence type="predicted"/>
<dbReference type="Proteomes" id="UP000654345">
    <property type="component" value="Unassembled WGS sequence"/>
</dbReference>
<evidence type="ECO:0000313" key="6">
    <source>
        <dbReference type="Proteomes" id="UP000654345"/>
    </source>
</evidence>
<reference evidence="5 6" key="1">
    <citation type="journal article" date="2021" name="Int. J. Syst. Evol. Microbiol.">
        <title>Reticulibacter mediterranei gen. nov., sp. nov., within the new family Reticulibacteraceae fam. nov., and Ktedonospora formicarum gen. nov., sp. nov., Ktedonobacter robiniae sp. nov., Dictyobacter formicarum sp. nov. and Dictyobacter arantiisoli sp. nov., belonging to the class Ktedonobacteria.</title>
        <authorList>
            <person name="Yabe S."/>
            <person name="Zheng Y."/>
            <person name="Wang C.M."/>
            <person name="Sakai Y."/>
            <person name="Abe K."/>
            <person name="Yokota A."/>
            <person name="Donadio S."/>
            <person name="Cavaletti L."/>
            <person name="Monciardini P."/>
        </authorList>
    </citation>
    <scope>NUCLEOTIDE SEQUENCE [LARGE SCALE GENOMIC DNA]</scope>
    <source>
        <strain evidence="5 6">SOSP1-30</strain>
    </source>
</reference>
<dbReference type="PANTHER" id="PTHR30146:SF153">
    <property type="entry name" value="LACTOSE OPERON REPRESSOR"/>
    <property type="match status" value="1"/>
</dbReference>
<evidence type="ECO:0000256" key="2">
    <source>
        <dbReference type="ARBA" id="ARBA00023125"/>
    </source>
</evidence>
<dbReference type="SMART" id="SM00354">
    <property type="entry name" value="HTH_LACI"/>
    <property type="match status" value="1"/>
</dbReference>
<keyword evidence="2" id="KW-0238">DNA-binding</keyword>
<dbReference type="PROSITE" id="PS00356">
    <property type="entry name" value="HTH_LACI_1"/>
    <property type="match status" value="1"/>
</dbReference>
<dbReference type="InterPro" id="IPR010982">
    <property type="entry name" value="Lambda_DNA-bd_dom_sf"/>
</dbReference>
<dbReference type="InterPro" id="IPR000843">
    <property type="entry name" value="HTH_LacI"/>
</dbReference>
<evidence type="ECO:0000256" key="3">
    <source>
        <dbReference type="ARBA" id="ARBA00023163"/>
    </source>
</evidence>
<dbReference type="Pfam" id="PF00356">
    <property type="entry name" value="LacI"/>
    <property type="match status" value="1"/>
</dbReference>
<keyword evidence="6" id="KW-1185">Reference proteome</keyword>
<name>A0ABQ3V501_9CHLR</name>
<dbReference type="Gene3D" id="1.10.260.40">
    <property type="entry name" value="lambda repressor-like DNA-binding domains"/>
    <property type="match status" value="1"/>
</dbReference>
<dbReference type="SUPFAM" id="SSF47413">
    <property type="entry name" value="lambda repressor-like DNA-binding domains"/>
    <property type="match status" value="1"/>
</dbReference>
<dbReference type="CDD" id="cd01392">
    <property type="entry name" value="HTH_LacI"/>
    <property type="match status" value="1"/>
</dbReference>
<sequence length="116" mass="12593">MPTTLKDVALRAGVSIKTVSNVIHGRVYVTDEKRERVEEALKELNYQPNLSARYLRKGRVGVIGLAIPELLNPYFAEVSNTIILAAGRQAYTVLVDTTGGNAPMSGWSSMDGARSS</sequence>
<accession>A0ABQ3V501</accession>
<organism evidence="5 6">
    <name type="scientific">Ktedonobacter robiniae</name>
    <dbReference type="NCBI Taxonomy" id="2778365"/>
    <lineage>
        <taxon>Bacteria</taxon>
        <taxon>Bacillati</taxon>
        <taxon>Chloroflexota</taxon>
        <taxon>Ktedonobacteria</taxon>
        <taxon>Ktedonobacterales</taxon>
        <taxon>Ktedonobacteraceae</taxon>
        <taxon>Ktedonobacter</taxon>
    </lineage>
</organism>
<feature type="domain" description="HTH lacI-type" evidence="4">
    <location>
        <begin position="3"/>
        <end position="57"/>
    </location>
</feature>
<comment type="caution">
    <text evidence="5">The sequence shown here is derived from an EMBL/GenBank/DDBJ whole genome shotgun (WGS) entry which is preliminary data.</text>
</comment>
<dbReference type="PROSITE" id="PS50932">
    <property type="entry name" value="HTH_LACI_2"/>
    <property type="match status" value="1"/>
</dbReference>
<protein>
    <recommendedName>
        <fullName evidence="4">HTH lacI-type domain-containing protein</fullName>
    </recommendedName>
</protein>
<dbReference type="EMBL" id="BNJG01000004">
    <property type="protein sequence ID" value="GHO60254.1"/>
    <property type="molecule type" value="Genomic_DNA"/>
</dbReference>